<dbReference type="Proteomes" id="UP000195120">
    <property type="component" value="Unassembled WGS sequence"/>
</dbReference>
<evidence type="ECO:0000313" key="2">
    <source>
        <dbReference type="Proteomes" id="UP000195120"/>
    </source>
</evidence>
<gene>
    <name evidence="1" type="ORF">BK741_18315</name>
</gene>
<dbReference type="AlphaFoldDB" id="A0A9X6LJG8"/>
<reference evidence="1 2" key="1">
    <citation type="submission" date="2016-10" db="EMBL/GenBank/DDBJ databases">
        <title>Comparative genomics of Bacillus thuringiensis reveals a path to pathogens against multiple invertebrate hosts.</title>
        <authorList>
            <person name="Zheng J."/>
            <person name="Gao Q."/>
            <person name="Liu H."/>
            <person name="Peng D."/>
            <person name="Ruan L."/>
            <person name="Sun M."/>
        </authorList>
    </citation>
    <scope>NUCLEOTIDE SEQUENCE [LARGE SCALE GENOMIC DNA]</scope>
    <source>
        <strain evidence="1">BGSC 4BW1</strain>
    </source>
</reference>
<organism evidence="1 2">
    <name type="scientific">Bacillus thuringiensis serovar iberica</name>
    <dbReference type="NCBI Taxonomy" id="180866"/>
    <lineage>
        <taxon>Bacteria</taxon>
        <taxon>Bacillati</taxon>
        <taxon>Bacillota</taxon>
        <taxon>Bacilli</taxon>
        <taxon>Bacillales</taxon>
        <taxon>Bacillaceae</taxon>
        <taxon>Bacillus</taxon>
        <taxon>Bacillus cereus group</taxon>
    </lineage>
</organism>
<sequence>MRSLGKSMGEPLITKYLQATANKEHIITSPIDDVSLVKNDNEKLKSICSLTREIRNSNKCNTI</sequence>
<accession>A0A9X6LJG8</accession>
<name>A0A9X6LJG8_BACTU</name>
<dbReference type="RefSeq" id="WP_086401552.1">
    <property type="nucleotide sequence ID" value="NZ_MOOP01000102.1"/>
</dbReference>
<proteinExistence type="predicted"/>
<protein>
    <submittedName>
        <fullName evidence="1">Uncharacterized protein</fullName>
    </submittedName>
</protein>
<comment type="caution">
    <text evidence="1">The sequence shown here is derived from an EMBL/GenBank/DDBJ whole genome shotgun (WGS) entry which is preliminary data.</text>
</comment>
<evidence type="ECO:0000313" key="1">
    <source>
        <dbReference type="EMBL" id="OUB46589.1"/>
    </source>
</evidence>
<dbReference type="EMBL" id="MOOP01000102">
    <property type="protein sequence ID" value="OUB46589.1"/>
    <property type="molecule type" value="Genomic_DNA"/>
</dbReference>